<feature type="transmembrane region" description="Helical" evidence="8">
    <location>
        <begin position="63"/>
        <end position="84"/>
    </location>
</feature>
<keyword evidence="2" id="KW-0813">Transport</keyword>
<feature type="compositionally biased region" description="Polar residues" evidence="7">
    <location>
        <begin position="338"/>
        <end position="352"/>
    </location>
</feature>
<feature type="transmembrane region" description="Helical" evidence="8">
    <location>
        <begin position="1208"/>
        <end position="1227"/>
    </location>
</feature>
<evidence type="ECO:0000256" key="3">
    <source>
        <dbReference type="ARBA" id="ARBA00022475"/>
    </source>
</evidence>
<protein>
    <submittedName>
        <fullName evidence="9">Uncharacterized protein</fullName>
    </submittedName>
</protein>
<dbReference type="InterPro" id="IPR003804">
    <property type="entry name" value="Lactate_perm"/>
</dbReference>
<feature type="region of interest" description="Disordered" evidence="7">
    <location>
        <begin position="708"/>
        <end position="733"/>
    </location>
</feature>
<evidence type="ECO:0000256" key="7">
    <source>
        <dbReference type="SAM" id="MobiDB-lite"/>
    </source>
</evidence>
<evidence type="ECO:0000256" key="6">
    <source>
        <dbReference type="ARBA" id="ARBA00023136"/>
    </source>
</evidence>
<dbReference type="EMBL" id="CDMY01000332">
    <property type="protein sequence ID" value="CEM02659.1"/>
    <property type="molecule type" value="Genomic_DNA"/>
</dbReference>
<evidence type="ECO:0000313" key="9">
    <source>
        <dbReference type="EMBL" id="CEM02659.1"/>
    </source>
</evidence>
<feature type="compositionally biased region" description="Low complexity" evidence="7">
    <location>
        <begin position="795"/>
        <end position="806"/>
    </location>
</feature>
<feature type="transmembrane region" description="Helical" evidence="8">
    <location>
        <begin position="7"/>
        <end position="25"/>
    </location>
</feature>
<feature type="transmembrane region" description="Helical" evidence="8">
    <location>
        <begin position="121"/>
        <end position="143"/>
    </location>
</feature>
<feature type="compositionally biased region" description="Acidic residues" evidence="7">
    <location>
        <begin position="391"/>
        <end position="400"/>
    </location>
</feature>
<dbReference type="Proteomes" id="UP000041254">
    <property type="component" value="Unassembled WGS sequence"/>
</dbReference>
<dbReference type="Pfam" id="PF02652">
    <property type="entry name" value="Lactate_perm"/>
    <property type="match status" value="2"/>
</dbReference>
<feature type="region of interest" description="Disordered" evidence="7">
    <location>
        <begin position="303"/>
        <end position="656"/>
    </location>
</feature>
<feature type="region of interest" description="Disordered" evidence="7">
    <location>
        <begin position="890"/>
        <end position="913"/>
    </location>
</feature>
<reference evidence="9 10" key="1">
    <citation type="submission" date="2014-11" db="EMBL/GenBank/DDBJ databases">
        <authorList>
            <person name="Zhu J."/>
            <person name="Qi W."/>
            <person name="Song R."/>
        </authorList>
    </citation>
    <scope>NUCLEOTIDE SEQUENCE [LARGE SCALE GENOMIC DNA]</scope>
</reference>
<dbReference type="GO" id="GO:0015129">
    <property type="term" value="F:lactate transmembrane transporter activity"/>
    <property type="evidence" value="ECO:0007669"/>
    <property type="project" value="InterPro"/>
</dbReference>
<evidence type="ECO:0000256" key="1">
    <source>
        <dbReference type="ARBA" id="ARBA00004651"/>
    </source>
</evidence>
<feature type="compositionally biased region" description="Basic and acidic residues" evidence="7">
    <location>
        <begin position="415"/>
        <end position="424"/>
    </location>
</feature>
<feature type="transmembrane region" description="Helical" evidence="8">
    <location>
        <begin position="925"/>
        <end position="943"/>
    </location>
</feature>
<proteinExistence type="predicted"/>
<feature type="compositionally biased region" description="Polar residues" evidence="7">
    <location>
        <begin position="440"/>
        <end position="451"/>
    </location>
</feature>
<keyword evidence="3" id="KW-1003">Cell membrane</keyword>
<feature type="transmembrane region" description="Helical" evidence="8">
    <location>
        <begin position="211"/>
        <end position="229"/>
    </location>
</feature>
<feature type="transmembrane region" description="Helical" evidence="8">
    <location>
        <begin position="241"/>
        <end position="259"/>
    </location>
</feature>
<dbReference type="PANTHER" id="PTHR30003">
    <property type="entry name" value="L-LACTATE PERMEASE"/>
    <property type="match status" value="1"/>
</dbReference>
<keyword evidence="4 8" id="KW-0812">Transmembrane</keyword>
<feature type="compositionally biased region" description="Basic and acidic residues" evidence="7">
    <location>
        <begin position="566"/>
        <end position="587"/>
    </location>
</feature>
<sequence>MDIGEEAEAGVLSIPLIFLVGISLLPKRARFGSAVCLFLSALLLYIARMFFVNSRSDQVNAALVVGLLNALIPLSAVFAGIVFFRVMLTSRLMGGVCSVLREACGRHPAAEMMAITVGLSFIVEGLIGLGSGGVFASLLLNALGWPPSAALTAGAALAPLALMGGTSGLPIWFGLQFVPTEATDGSSMEGLLVPFDEGMEEVMIETAVKTMAVMALCSAVVPILVACQCGGLKALRQSTPFILFASLATTVPAAALCLIHSQLGILGGGIVGTGLTLTAIRLKFFLGPSFQLLEATGPALERHPSDFTDSSVHSDTLSEGRVHGGASDKSMERGARETPSTRPAASVTTPTPHSGVWEPERSPTPNLSQPLAIVHPNLTGFQPIAQGPIPEEGEEEDAEAEAGAGGDGDGDGDGDDGRVSEQDKAQSFSAPSDVIAQYMGRSNNSSEQSSPIHRRQYHQGEEEAWAEGEEEGEGDTFNLTAAPPPAPAPAAAAAGRLQEELSEESWSAPQVPPRAPIPPHAEPAGRADQHQQPEQQEEDTETPPARPFKTLMEQTLGAPPPTPPEGGKELNEKEKEKGKEDAKREGEGEAEGTGAGVGAVESLTSLMLSALPGESEDPEGRTYTQLLRDERPFSSSVWTPPDEGQARVADEEGADMDVEICRSESYPEMSSNAISDTSSEPDCWPISRAMSAISACGCDPEHGVYGYGKKKQKSPAARKAGRRSRGVGMSPLPSPSLRDVKVLEPEVPRMLPAVAARGLPDDYIIRSGVDSPQTHTHWSQFSSPEAPSLRHGNMSASTAQPTPASSLTVTPTPLADRRRAVVRKAGAKGEAMGGAEVRNARLQVDVGGEGVRRVLEEMEVKDMLAKVYGRRLPVVITQSEGRALLGLAHSHNAPHKRDNTKGPEGVNREASSASRLQSLQRERMGWGWFALILSWVMLLLMRLPQVGLDTYLKATDPHGQVSFRNFGVFRISAAIVMELEQVFRVPDAKWVYPTLALPFILPFILLAAIILAYSRKSPVSPFLHSARLFRGPALSLLFGVLFAQLFNTPTLTMRPEETPADVIGRLLGGSLAVPLAGAEEVVGLVLFAFGVLVGVGSGSVVISNLLLARLAAATATEMGLSVSSMLSMTVLGGCVGQALAAENMLAAAIAVTGRRRPVSITALADAGSGSDGADGAGAGGSAAGVAPVQPPDAFLSPKYFMTHYGPALAAYTVLICGVGLPVLGLAWT</sequence>
<accession>A0A0G4EX43</accession>
<feature type="transmembrane region" description="Helical" evidence="8">
    <location>
        <begin position="31"/>
        <end position="51"/>
    </location>
</feature>
<name>A0A0G4EX43_VITBC</name>
<keyword evidence="5 8" id="KW-1133">Transmembrane helix</keyword>
<evidence type="ECO:0000256" key="5">
    <source>
        <dbReference type="ARBA" id="ARBA00022989"/>
    </source>
</evidence>
<keyword evidence="6 8" id="KW-0472">Membrane</keyword>
<evidence type="ECO:0000256" key="2">
    <source>
        <dbReference type="ARBA" id="ARBA00022448"/>
    </source>
</evidence>
<feature type="compositionally biased region" description="Acidic residues" evidence="7">
    <location>
        <begin position="462"/>
        <end position="474"/>
    </location>
</feature>
<evidence type="ECO:0000256" key="8">
    <source>
        <dbReference type="SAM" id="Phobius"/>
    </source>
</evidence>
<dbReference type="GO" id="GO:0005886">
    <property type="term" value="C:plasma membrane"/>
    <property type="evidence" value="ECO:0007669"/>
    <property type="project" value="UniProtKB-SubCell"/>
</dbReference>
<dbReference type="STRING" id="1169540.A0A0G4EX43"/>
<feature type="compositionally biased region" description="Pro residues" evidence="7">
    <location>
        <begin position="510"/>
        <end position="521"/>
    </location>
</feature>
<gene>
    <name evidence="9" type="ORF">Vbra_8391</name>
</gene>
<feature type="region of interest" description="Disordered" evidence="7">
    <location>
        <begin position="767"/>
        <end position="812"/>
    </location>
</feature>
<dbReference type="InParanoid" id="A0A0G4EX43"/>
<feature type="transmembrane region" description="Helical" evidence="8">
    <location>
        <begin position="1081"/>
        <end position="1107"/>
    </location>
</feature>
<comment type="subcellular location">
    <subcellularLocation>
        <location evidence="1">Cell membrane</location>
        <topology evidence="1">Multi-pass membrane protein</topology>
    </subcellularLocation>
</comment>
<feature type="compositionally biased region" description="Polar residues" evidence="7">
    <location>
        <begin position="770"/>
        <end position="785"/>
    </location>
</feature>
<evidence type="ECO:0000313" key="10">
    <source>
        <dbReference type="Proteomes" id="UP000041254"/>
    </source>
</evidence>
<evidence type="ECO:0000256" key="4">
    <source>
        <dbReference type="ARBA" id="ARBA00022692"/>
    </source>
</evidence>
<feature type="transmembrane region" description="Helical" evidence="8">
    <location>
        <begin position="265"/>
        <end position="284"/>
    </location>
</feature>
<dbReference type="AlphaFoldDB" id="A0A0G4EX43"/>
<dbReference type="GO" id="GO:0015295">
    <property type="term" value="F:solute:proton symporter activity"/>
    <property type="evidence" value="ECO:0007669"/>
    <property type="project" value="TreeGrafter"/>
</dbReference>
<dbReference type="VEuPathDB" id="CryptoDB:Vbra_8391"/>
<feature type="transmembrane region" description="Helical" evidence="8">
    <location>
        <begin position="990"/>
        <end position="1014"/>
    </location>
</feature>
<feature type="transmembrane region" description="Helical" evidence="8">
    <location>
        <begin position="1119"/>
        <end position="1140"/>
    </location>
</feature>
<keyword evidence="10" id="KW-1185">Reference proteome</keyword>
<organism evidence="9 10">
    <name type="scientific">Vitrella brassicaformis (strain CCMP3155)</name>
    <dbReference type="NCBI Taxonomy" id="1169540"/>
    <lineage>
        <taxon>Eukaryota</taxon>
        <taxon>Sar</taxon>
        <taxon>Alveolata</taxon>
        <taxon>Colpodellida</taxon>
        <taxon>Vitrellaceae</taxon>
        <taxon>Vitrella</taxon>
    </lineage>
</organism>
<feature type="transmembrane region" description="Helical" evidence="8">
    <location>
        <begin position="150"/>
        <end position="173"/>
    </location>
</feature>
<dbReference type="PANTHER" id="PTHR30003:SF0">
    <property type="entry name" value="GLYCOLATE PERMEASE GLCA-RELATED"/>
    <property type="match status" value="1"/>
</dbReference>